<feature type="compositionally biased region" description="Acidic residues" evidence="1">
    <location>
        <begin position="681"/>
        <end position="695"/>
    </location>
</feature>
<evidence type="ECO:0000256" key="1">
    <source>
        <dbReference type="SAM" id="MobiDB-lite"/>
    </source>
</evidence>
<dbReference type="Proteomes" id="UP000298030">
    <property type="component" value="Unassembled WGS sequence"/>
</dbReference>
<dbReference type="PANTHER" id="PTHR33104:SF2">
    <property type="entry name" value="CXC3 LIKE CYSTEINE CLUSTER DOMAIN-CONTAINING PROTEIN"/>
    <property type="match status" value="1"/>
</dbReference>
<feature type="region of interest" description="Disordered" evidence="1">
    <location>
        <begin position="679"/>
        <end position="710"/>
    </location>
</feature>
<dbReference type="STRING" id="71717.A0A4Y7SW01"/>
<dbReference type="Pfam" id="PF18803">
    <property type="entry name" value="CxC2"/>
    <property type="match status" value="1"/>
</dbReference>
<dbReference type="Pfam" id="PF18758">
    <property type="entry name" value="KDZ"/>
    <property type="match status" value="1"/>
</dbReference>
<feature type="domain" description="CxC2-like cysteine cluster KDZ transposase-associated" evidence="2">
    <location>
        <begin position="182"/>
        <end position="279"/>
    </location>
</feature>
<dbReference type="PANTHER" id="PTHR33104">
    <property type="entry name" value="SI:DKEY-29D5.2"/>
    <property type="match status" value="1"/>
</dbReference>
<dbReference type="InterPro" id="IPR041457">
    <property type="entry name" value="CxC2_KDZ-assoc"/>
</dbReference>
<evidence type="ECO:0000313" key="4">
    <source>
        <dbReference type="Proteomes" id="UP000298030"/>
    </source>
</evidence>
<dbReference type="OrthoDB" id="3056576at2759"/>
<feature type="region of interest" description="Disordered" evidence="1">
    <location>
        <begin position="944"/>
        <end position="1007"/>
    </location>
</feature>
<evidence type="ECO:0000259" key="2">
    <source>
        <dbReference type="Pfam" id="PF18803"/>
    </source>
</evidence>
<feature type="compositionally biased region" description="Basic and acidic residues" evidence="1">
    <location>
        <begin position="896"/>
        <end position="905"/>
    </location>
</feature>
<dbReference type="AlphaFoldDB" id="A0A4Y7SW01"/>
<dbReference type="InterPro" id="IPR040521">
    <property type="entry name" value="KDZ"/>
</dbReference>
<feature type="compositionally biased region" description="Polar residues" evidence="1">
    <location>
        <begin position="945"/>
        <end position="962"/>
    </location>
</feature>
<reference evidence="3 4" key="1">
    <citation type="journal article" date="2019" name="Nat. Ecol. Evol.">
        <title>Megaphylogeny resolves global patterns of mushroom evolution.</title>
        <authorList>
            <person name="Varga T."/>
            <person name="Krizsan K."/>
            <person name="Foldi C."/>
            <person name="Dima B."/>
            <person name="Sanchez-Garcia M."/>
            <person name="Sanchez-Ramirez S."/>
            <person name="Szollosi G.J."/>
            <person name="Szarkandi J.G."/>
            <person name="Papp V."/>
            <person name="Albert L."/>
            <person name="Andreopoulos W."/>
            <person name="Angelini C."/>
            <person name="Antonin V."/>
            <person name="Barry K.W."/>
            <person name="Bougher N.L."/>
            <person name="Buchanan P."/>
            <person name="Buyck B."/>
            <person name="Bense V."/>
            <person name="Catcheside P."/>
            <person name="Chovatia M."/>
            <person name="Cooper J."/>
            <person name="Damon W."/>
            <person name="Desjardin D."/>
            <person name="Finy P."/>
            <person name="Geml J."/>
            <person name="Haridas S."/>
            <person name="Hughes K."/>
            <person name="Justo A."/>
            <person name="Karasinski D."/>
            <person name="Kautmanova I."/>
            <person name="Kiss B."/>
            <person name="Kocsube S."/>
            <person name="Kotiranta H."/>
            <person name="LaButti K.M."/>
            <person name="Lechner B.E."/>
            <person name="Liimatainen K."/>
            <person name="Lipzen A."/>
            <person name="Lukacs Z."/>
            <person name="Mihaltcheva S."/>
            <person name="Morgado L.N."/>
            <person name="Niskanen T."/>
            <person name="Noordeloos M.E."/>
            <person name="Ohm R.A."/>
            <person name="Ortiz-Santana B."/>
            <person name="Ovrebo C."/>
            <person name="Racz N."/>
            <person name="Riley R."/>
            <person name="Savchenko A."/>
            <person name="Shiryaev A."/>
            <person name="Soop K."/>
            <person name="Spirin V."/>
            <person name="Szebenyi C."/>
            <person name="Tomsovsky M."/>
            <person name="Tulloss R.E."/>
            <person name="Uehling J."/>
            <person name="Grigoriev I.V."/>
            <person name="Vagvolgyi C."/>
            <person name="Papp T."/>
            <person name="Martin F.M."/>
            <person name="Miettinen O."/>
            <person name="Hibbett D.S."/>
            <person name="Nagy L.G."/>
        </authorList>
    </citation>
    <scope>NUCLEOTIDE SEQUENCE [LARGE SCALE GENOMIC DNA]</scope>
    <source>
        <strain evidence="3 4">FP101781</strain>
    </source>
</reference>
<name>A0A4Y7SW01_COPMI</name>
<comment type="caution">
    <text evidence="3">The sequence shown here is derived from an EMBL/GenBank/DDBJ whole genome shotgun (WGS) entry which is preliminary data.</text>
</comment>
<evidence type="ECO:0000313" key="3">
    <source>
        <dbReference type="EMBL" id="TEB26055.1"/>
    </source>
</evidence>
<dbReference type="EMBL" id="QPFP01000051">
    <property type="protein sequence ID" value="TEB26055.1"/>
    <property type="molecule type" value="Genomic_DNA"/>
</dbReference>
<feature type="region of interest" description="Disordered" evidence="1">
    <location>
        <begin position="1121"/>
        <end position="1172"/>
    </location>
</feature>
<feature type="region of interest" description="Disordered" evidence="1">
    <location>
        <begin position="42"/>
        <end position="84"/>
    </location>
</feature>
<organism evidence="3 4">
    <name type="scientific">Coprinellus micaceus</name>
    <name type="common">Glistening ink-cap mushroom</name>
    <name type="synonym">Coprinus micaceus</name>
    <dbReference type="NCBI Taxonomy" id="71717"/>
    <lineage>
        <taxon>Eukaryota</taxon>
        <taxon>Fungi</taxon>
        <taxon>Dikarya</taxon>
        <taxon>Basidiomycota</taxon>
        <taxon>Agaricomycotina</taxon>
        <taxon>Agaricomycetes</taxon>
        <taxon>Agaricomycetidae</taxon>
        <taxon>Agaricales</taxon>
        <taxon>Agaricineae</taxon>
        <taxon>Psathyrellaceae</taxon>
        <taxon>Coprinellus</taxon>
    </lineage>
</organism>
<protein>
    <recommendedName>
        <fullName evidence="2">CxC2-like cysteine cluster KDZ transposase-associated domain-containing protein</fullName>
    </recommendedName>
</protein>
<keyword evidence="4" id="KW-1185">Reference proteome</keyword>
<accession>A0A4Y7SW01</accession>
<feature type="region of interest" description="Disordered" evidence="1">
    <location>
        <begin position="893"/>
        <end position="926"/>
    </location>
</feature>
<gene>
    <name evidence="3" type="ORF">FA13DRAFT_1795911</name>
</gene>
<feature type="compositionally biased region" description="Pro residues" evidence="1">
    <location>
        <begin position="46"/>
        <end position="75"/>
    </location>
</feature>
<proteinExistence type="predicted"/>
<sequence>MFAKLLAAGEKAKREETVYSRSVQATSQAFNVDGTLLHTHTHAFERPPPIPIQRPPAPDKPSTPTLPIPPNPPTDTLPEKTVPPEEPLPPLFQDFEAKKASIVDILFKQNTADGLGAPCPCGVAGATRTTMCRECWNYSAACTSCFVKSHVHAPTHWADVWSPDRGFFLRHDISALPGSPGIYLGHGGSPCPNVALGFVPQETFTIVDTNGIHSTKVQFCSCGIGDRAEQLLNARLFPGTFRRPRLAFTFAMLHDYHIHHLTSALPAYDYIAALRHLTDGFFFRDAANPYDQFRDVFKMWRILEAEMRAGQLHGIDRFFPRRPPGNLAVMCPACIEFGVNTTHDEAAISDPSLRRLLFTADGNFQANHYLKTMEPKLISFYRGRAFFPSDPQYRVFAHRIKKDGQGSEQKTTCSYLNAINKQEKKKFVGTDISGILNIQCSHVFVVSTVDLQYGERFLNTDYAWHHAFLQRGLPTLEEMENLTGLFSYDIGCSYRVHALSRFLSRDELRDVADLVAKFEYCVPLVHVSNHKDNCLYLYSSAYRTGAGHFHGEQAEQVWPYSNQFGGQGRQMCNGNRQDLYIDLFNYWNFMKVVLLPAQLYNDLIRAAALKDEKLKVFISHCQSYSDKVPEWNKESREARTVRRKEVCCVYRHTPSKVPSQRRIYQALVDKAEGKGSLVAEEVSDEDDSMLEDSDNDEPRPPSPITLSPKHPKAVPLLLKHSISARDLQQKIMCTHAAYLQHETPTLLTKLKDLRSALNTTLTRLRTVQAQVTPQVAEDIEDINPEIENNTPEELPLFLPSHYTPADRVAKGLVALGTLELQMLEGAAYDNLARLRTVVRLLGAMGSDSKKNDYGQARHTRAKADLINANIKFETCMAQYNATRRAMISLGLPETDPTFKKMDRNSTRRKATTENRAPGDTYQTDGLLWTGDAIDSSNRLTHRPLVNNQHTSTAEAVGTQSSQPRKRKNKAKDKGEEPTSKKSRTGSPVATPLGADPVPASADGEASKDQHGWLWDIKSSSRHVSDKDVDAFLEEGNRVQWFRAEADVIRWQEEWERKLIEFLRTIRHYDKMADVWESLATSADSSPSKAAVAMKTSKHYLELSRRCEDVFRQAGYVYRRPHSSPRMADMTPAASTQQGIDTAADGGNNRAGDSPPTPYGGDHDLPGPAGGHTVLEDDTVIPFIQTARSNLNLTINNAIHPPPSSSS</sequence>